<organism evidence="7 8">
    <name type="scientific">Naegleria lovaniensis</name>
    <name type="common">Amoeba</name>
    <dbReference type="NCBI Taxonomy" id="51637"/>
    <lineage>
        <taxon>Eukaryota</taxon>
        <taxon>Discoba</taxon>
        <taxon>Heterolobosea</taxon>
        <taxon>Tetramitia</taxon>
        <taxon>Eutetramitia</taxon>
        <taxon>Vahlkampfiidae</taxon>
        <taxon>Naegleria</taxon>
    </lineage>
</organism>
<dbReference type="GeneID" id="68103450"/>
<feature type="compositionally biased region" description="Basic and acidic residues" evidence="6">
    <location>
        <begin position="1"/>
        <end position="10"/>
    </location>
</feature>
<evidence type="ECO:0000313" key="8">
    <source>
        <dbReference type="Proteomes" id="UP000816034"/>
    </source>
</evidence>
<dbReference type="GO" id="GO:0070740">
    <property type="term" value="F:tubulin-glutamic acid ligase activity"/>
    <property type="evidence" value="ECO:0007669"/>
    <property type="project" value="TreeGrafter"/>
</dbReference>
<keyword evidence="8" id="KW-1185">Reference proteome</keyword>
<comment type="caution">
    <text evidence="7">The sequence shown here is derived from an EMBL/GenBank/DDBJ whole genome shotgun (WGS) entry which is preliminary data.</text>
</comment>
<gene>
    <name evidence="7" type="ORF">C9374_010996</name>
</gene>
<evidence type="ECO:0000256" key="3">
    <source>
        <dbReference type="ARBA" id="ARBA00022840"/>
    </source>
</evidence>
<dbReference type="Pfam" id="PF03133">
    <property type="entry name" value="TTL"/>
    <property type="match status" value="1"/>
</dbReference>
<evidence type="ECO:0000256" key="2">
    <source>
        <dbReference type="ARBA" id="ARBA00022741"/>
    </source>
</evidence>
<proteinExistence type="predicted"/>
<comment type="catalytic activity">
    <reaction evidence="5">
        <text>L-glutamyl-[protein] + L-glutamate + ATP = gamma-L-glutamyl-L-glutamyl-[protein] + ADP + phosphate + H(+)</text>
        <dbReference type="Rhea" id="RHEA:60144"/>
        <dbReference type="Rhea" id="RHEA-COMP:10208"/>
        <dbReference type="Rhea" id="RHEA-COMP:15517"/>
        <dbReference type="ChEBI" id="CHEBI:15378"/>
        <dbReference type="ChEBI" id="CHEBI:29973"/>
        <dbReference type="ChEBI" id="CHEBI:29985"/>
        <dbReference type="ChEBI" id="CHEBI:30616"/>
        <dbReference type="ChEBI" id="CHEBI:43474"/>
        <dbReference type="ChEBI" id="CHEBI:143622"/>
        <dbReference type="ChEBI" id="CHEBI:456216"/>
    </reaction>
    <physiologicalReaction direction="left-to-right" evidence="5">
        <dbReference type="Rhea" id="RHEA:60145"/>
    </physiologicalReaction>
</comment>
<dbReference type="GO" id="GO:0015631">
    <property type="term" value="F:tubulin binding"/>
    <property type="evidence" value="ECO:0007669"/>
    <property type="project" value="TreeGrafter"/>
</dbReference>
<dbReference type="PROSITE" id="PS51221">
    <property type="entry name" value="TTL"/>
    <property type="match status" value="1"/>
</dbReference>
<feature type="region of interest" description="Disordered" evidence="6">
    <location>
        <begin position="1"/>
        <end position="22"/>
    </location>
</feature>
<accession>A0AA88GGH3</accession>
<evidence type="ECO:0000256" key="6">
    <source>
        <dbReference type="SAM" id="MobiDB-lite"/>
    </source>
</evidence>
<keyword evidence="1" id="KW-0436">Ligase</keyword>
<name>A0AA88GGH3_NAELO</name>
<reference evidence="7 8" key="1">
    <citation type="journal article" date="2018" name="BMC Genomics">
        <title>The genome of Naegleria lovaniensis, the basis for a comparative approach to unravel pathogenicity factors of the human pathogenic amoeba N. fowleri.</title>
        <authorList>
            <person name="Liechti N."/>
            <person name="Schurch N."/>
            <person name="Bruggmann R."/>
            <person name="Wittwer M."/>
        </authorList>
    </citation>
    <scope>NUCLEOTIDE SEQUENCE [LARGE SCALE GENOMIC DNA]</scope>
    <source>
        <strain evidence="7 8">ATCC 30569</strain>
    </source>
</reference>
<keyword evidence="2" id="KW-0547">Nucleotide-binding</keyword>
<protein>
    <recommendedName>
        <fullName evidence="4">Tubulin--tyrosine ligase-like protein 5</fullName>
    </recommendedName>
</protein>
<dbReference type="PANTHER" id="PTHR12241">
    <property type="entry name" value="TUBULIN POLYGLUTAMYLASE"/>
    <property type="match status" value="1"/>
</dbReference>
<evidence type="ECO:0000256" key="5">
    <source>
        <dbReference type="ARBA" id="ARBA00049274"/>
    </source>
</evidence>
<dbReference type="GO" id="GO:0036064">
    <property type="term" value="C:ciliary basal body"/>
    <property type="evidence" value="ECO:0007669"/>
    <property type="project" value="TreeGrafter"/>
</dbReference>
<dbReference type="PANTHER" id="PTHR12241:SF145">
    <property type="entry name" value="TUBULIN POLYGLUTAMYLASE TTLL5"/>
    <property type="match status" value="1"/>
</dbReference>
<evidence type="ECO:0000313" key="7">
    <source>
        <dbReference type="EMBL" id="KAG2374159.1"/>
    </source>
</evidence>
<sequence>MRIMNRKEEEGAMDGSLSETFRNHHHDDELKSQYIYLENSEHVLSEQEQEETSTEQLPTQRRQLCYWISKAKELKLKESALRKTFEGNGFILVSSVMDESTHYLAVFWGHTFPRYNIVKWNELPSYTLINQFPNSHELCNKSLMALNFQKVNKLELTETVEFTSKYVPPSFYLPQQLELFLHYAKEEVLFQENHSHLKHDHQFWIVKPHRSGEGRGITIYPSYQQVIQNEFSEVALSNNHDDTVVDEHIKKQIKNKKIVVSKYISNPLLIHNKKFDLRMYVLVVGKRHYDERDRIYFYRDGIVRFASEDYTLSKDNLNNHFMHITNNSVNDKKNKIQNETIIEKFGFFCNMYLSDLKEHFPQQDEWDALWRRLDELVLQSIHATILNPEKQDELFHQCRHKCFQLYGYDILIDDRMHPHLLEVNLMPDLAGVNQSLVLSKNYGLKAKMLANALNLVRIPIHDSENVDAKDTFTIDTTQPLEVNEKEILGDFVRLQ</sequence>
<evidence type="ECO:0000256" key="1">
    <source>
        <dbReference type="ARBA" id="ARBA00022598"/>
    </source>
</evidence>
<keyword evidence="3" id="KW-0067">ATP-binding</keyword>
<dbReference type="RefSeq" id="XP_044543333.1">
    <property type="nucleotide sequence ID" value="XM_044686601.1"/>
</dbReference>
<dbReference type="InterPro" id="IPR004344">
    <property type="entry name" value="TTL/TTLL_fam"/>
</dbReference>
<evidence type="ECO:0000256" key="4">
    <source>
        <dbReference type="ARBA" id="ARBA00041448"/>
    </source>
</evidence>
<dbReference type="GO" id="GO:0005524">
    <property type="term" value="F:ATP binding"/>
    <property type="evidence" value="ECO:0007669"/>
    <property type="project" value="UniProtKB-KW"/>
</dbReference>
<dbReference type="Proteomes" id="UP000816034">
    <property type="component" value="Unassembled WGS sequence"/>
</dbReference>
<dbReference type="Gene3D" id="3.30.470.20">
    <property type="entry name" value="ATP-grasp fold, B domain"/>
    <property type="match status" value="1"/>
</dbReference>
<dbReference type="GO" id="GO:0000226">
    <property type="term" value="P:microtubule cytoskeleton organization"/>
    <property type="evidence" value="ECO:0007669"/>
    <property type="project" value="TreeGrafter"/>
</dbReference>
<dbReference type="SUPFAM" id="SSF56059">
    <property type="entry name" value="Glutathione synthetase ATP-binding domain-like"/>
    <property type="match status" value="1"/>
</dbReference>
<dbReference type="EMBL" id="PYSW02000047">
    <property type="protein sequence ID" value="KAG2374159.1"/>
    <property type="molecule type" value="Genomic_DNA"/>
</dbReference>
<dbReference type="AlphaFoldDB" id="A0AA88GGH3"/>